<name>A0A9X0CQ70_9CNID</name>
<dbReference type="Proteomes" id="UP001163046">
    <property type="component" value="Unassembled WGS sequence"/>
</dbReference>
<evidence type="ECO:0000313" key="3">
    <source>
        <dbReference type="Proteomes" id="UP001163046"/>
    </source>
</evidence>
<proteinExistence type="predicted"/>
<organism evidence="2 3">
    <name type="scientific">Desmophyllum pertusum</name>
    <dbReference type="NCBI Taxonomy" id="174260"/>
    <lineage>
        <taxon>Eukaryota</taxon>
        <taxon>Metazoa</taxon>
        <taxon>Cnidaria</taxon>
        <taxon>Anthozoa</taxon>
        <taxon>Hexacorallia</taxon>
        <taxon>Scleractinia</taxon>
        <taxon>Caryophylliina</taxon>
        <taxon>Caryophylliidae</taxon>
        <taxon>Desmophyllum</taxon>
    </lineage>
</organism>
<gene>
    <name evidence="2" type="ORF">OS493_024302</name>
</gene>
<evidence type="ECO:0000313" key="2">
    <source>
        <dbReference type="EMBL" id="KAJ7371625.1"/>
    </source>
</evidence>
<accession>A0A9X0CQ70</accession>
<reference evidence="2" key="1">
    <citation type="submission" date="2023-01" db="EMBL/GenBank/DDBJ databases">
        <title>Genome assembly of the deep-sea coral Lophelia pertusa.</title>
        <authorList>
            <person name="Herrera S."/>
            <person name="Cordes E."/>
        </authorList>
    </citation>
    <scope>NUCLEOTIDE SEQUENCE</scope>
    <source>
        <strain evidence="2">USNM1676648</strain>
        <tissue evidence="2">Polyp</tissue>
    </source>
</reference>
<dbReference type="AlphaFoldDB" id="A0A9X0CQ70"/>
<comment type="caution">
    <text evidence="2">The sequence shown here is derived from an EMBL/GenBank/DDBJ whole genome shotgun (WGS) entry which is preliminary data.</text>
</comment>
<feature type="region of interest" description="Disordered" evidence="1">
    <location>
        <begin position="234"/>
        <end position="269"/>
    </location>
</feature>
<keyword evidence="3" id="KW-1185">Reference proteome</keyword>
<feature type="compositionally biased region" description="Polar residues" evidence="1">
    <location>
        <begin position="254"/>
        <end position="269"/>
    </location>
</feature>
<dbReference type="EMBL" id="MU826844">
    <property type="protein sequence ID" value="KAJ7371625.1"/>
    <property type="molecule type" value="Genomic_DNA"/>
</dbReference>
<evidence type="ECO:0000256" key="1">
    <source>
        <dbReference type="SAM" id="MobiDB-lite"/>
    </source>
</evidence>
<feature type="region of interest" description="Disordered" evidence="1">
    <location>
        <begin position="32"/>
        <end position="61"/>
    </location>
</feature>
<protein>
    <submittedName>
        <fullName evidence="2">Uncharacterized protein</fullName>
    </submittedName>
</protein>
<sequence length="269" mass="30040">MEKNAQHMAQNAGNVSSTIIGSKCAEISKHRIDKADSHPNHNLMAENTKTRQSRASESGYWSTREHSAIKNLWKNVSRLPGQEQFPDRHNPEPTKLTAYNVEGAQEKHDVLQLVPEIASLLCSRVLLCKYRKVEKSEIDRKEVLLPCATDKSDLLQSYLNTQVSSVIDANSLQTQKTNVGSMAEPLMAIPKIEHKTKLQSLQIYLDPSSKISKVVIIPLPSTLNPFAPEYINFSTPKNQTPTRPYTMHREEVGRNSTNTAPVQSGNSPS</sequence>
<feature type="compositionally biased region" description="Polar residues" evidence="1">
    <location>
        <begin position="234"/>
        <end position="243"/>
    </location>
</feature>